<evidence type="ECO:0000259" key="5">
    <source>
        <dbReference type="SMART" id="SM00534"/>
    </source>
</evidence>
<proteinExistence type="predicted"/>
<keyword evidence="2" id="KW-0067">ATP-binding</keyword>
<accession>B4D340</accession>
<sequence length="535" mass="59706">MTTINQPVRPASGGGSDRAATSAGAARVPAILFPQAASVPAIPNAEPEFFRDLNLDQIVDAITKGRESYDLKPFFYAPLANLDQIAFRHEIMHDLENEALFAALKAFSDGMAAMRFALDREEEFNYQYQKERAQLGAAVYYCDAVANLRRDLDATGARSRGLLATRDFLAQYVETPGFKTLSQQAHAAKDALDAVRYCVLINDSNITVRNYDGEADYSAEVEDTFNIFKQGDVKDYRVSFNETVGINHVEAMILDFVAKLNPQPFAALDDFYAKHQGFSDRTVLEFDRGIQFYLAYAEYMASFRTAGLSFCFPQMSDSSKTVLSRSGFDLSLASKLIATNTAPICNDFELNGGERMLVISGPNQGGKTTFARAFGQLHYFGALGFPVQGAEAKLFLADRFFTHFDTEEDLKNLQGKLKDDLIRMHRIFDHATSKSLVIMNEIFASTSLEDATFLGRKVLTRFTELDTLSVCVTFIDELSRLNDKIVSMMASIVPDNPSQRTFRIIRRPADGLSYAIALAQKHHLTYENLKGRLTR</sequence>
<dbReference type="STRING" id="497964.CfE428DRAFT_3328"/>
<dbReference type="eggNOG" id="COG0249">
    <property type="taxonomic scope" value="Bacteria"/>
</dbReference>
<evidence type="ECO:0000256" key="3">
    <source>
        <dbReference type="ARBA" id="ARBA00023125"/>
    </source>
</evidence>
<evidence type="ECO:0000256" key="1">
    <source>
        <dbReference type="ARBA" id="ARBA00022741"/>
    </source>
</evidence>
<evidence type="ECO:0000313" key="7">
    <source>
        <dbReference type="Proteomes" id="UP000005824"/>
    </source>
</evidence>
<evidence type="ECO:0000256" key="4">
    <source>
        <dbReference type="SAM" id="MobiDB-lite"/>
    </source>
</evidence>
<reference evidence="6 7" key="1">
    <citation type="journal article" date="2011" name="J. Bacteriol.">
        <title>Genome sequence of Chthoniobacter flavus Ellin428, an aerobic heterotrophic soil bacterium.</title>
        <authorList>
            <person name="Kant R."/>
            <person name="van Passel M.W."/>
            <person name="Palva A."/>
            <person name="Lucas S."/>
            <person name="Lapidus A."/>
            <person name="Glavina Del Rio T."/>
            <person name="Dalin E."/>
            <person name="Tice H."/>
            <person name="Bruce D."/>
            <person name="Goodwin L."/>
            <person name="Pitluck S."/>
            <person name="Larimer F.W."/>
            <person name="Land M.L."/>
            <person name="Hauser L."/>
            <person name="Sangwan P."/>
            <person name="de Vos W.M."/>
            <person name="Janssen P.H."/>
            <person name="Smidt H."/>
        </authorList>
    </citation>
    <scope>NUCLEOTIDE SEQUENCE [LARGE SCALE GENOMIC DNA]</scope>
    <source>
        <strain evidence="6 7">Ellin428</strain>
    </source>
</reference>
<organism evidence="6 7">
    <name type="scientific">Chthoniobacter flavus Ellin428</name>
    <dbReference type="NCBI Taxonomy" id="497964"/>
    <lineage>
        <taxon>Bacteria</taxon>
        <taxon>Pseudomonadati</taxon>
        <taxon>Verrucomicrobiota</taxon>
        <taxon>Spartobacteria</taxon>
        <taxon>Chthoniobacterales</taxon>
        <taxon>Chthoniobacteraceae</taxon>
        <taxon>Chthoniobacter</taxon>
    </lineage>
</organism>
<evidence type="ECO:0000256" key="2">
    <source>
        <dbReference type="ARBA" id="ARBA00022840"/>
    </source>
</evidence>
<dbReference type="Pfam" id="PF00488">
    <property type="entry name" value="MutS_V"/>
    <property type="match status" value="1"/>
</dbReference>
<dbReference type="PANTHER" id="PTHR11361:SF34">
    <property type="entry name" value="DNA MISMATCH REPAIR PROTEIN MSH1, MITOCHONDRIAL"/>
    <property type="match status" value="1"/>
</dbReference>
<dbReference type="PANTHER" id="PTHR11361">
    <property type="entry name" value="DNA MISMATCH REPAIR PROTEIN MUTS FAMILY MEMBER"/>
    <property type="match status" value="1"/>
</dbReference>
<dbReference type="SMART" id="SM00534">
    <property type="entry name" value="MUTSac"/>
    <property type="match status" value="1"/>
</dbReference>
<dbReference type="GO" id="GO:0005829">
    <property type="term" value="C:cytosol"/>
    <property type="evidence" value="ECO:0007669"/>
    <property type="project" value="TreeGrafter"/>
</dbReference>
<dbReference type="InParanoid" id="B4D340"/>
<protein>
    <submittedName>
        <fullName evidence="6">DNA mismatch repair protein MutS domain protein</fullName>
    </submittedName>
</protein>
<feature type="region of interest" description="Disordered" evidence="4">
    <location>
        <begin position="1"/>
        <end position="20"/>
    </location>
</feature>
<dbReference type="GO" id="GO:0140664">
    <property type="term" value="F:ATP-dependent DNA damage sensor activity"/>
    <property type="evidence" value="ECO:0007669"/>
    <property type="project" value="InterPro"/>
</dbReference>
<keyword evidence="1" id="KW-0547">Nucleotide-binding</keyword>
<dbReference type="EMBL" id="ABVL01000009">
    <property type="protein sequence ID" value="EDY19151.1"/>
    <property type="molecule type" value="Genomic_DNA"/>
</dbReference>
<name>B4D340_9BACT</name>
<comment type="caution">
    <text evidence="6">The sequence shown here is derived from an EMBL/GenBank/DDBJ whole genome shotgun (WGS) entry which is preliminary data.</text>
</comment>
<dbReference type="Gene3D" id="3.40.50.300">
    <property type="entry name" value="P-loop containing nucleotide triphosphate hydrolases"/>
    <property type="match status" value="1"/>
</dbReference>
<dbReference type="SUPFAM" id="SSF52540">
    <property type="entry name" value="P-loop containing nucleoside triphosphate hydrolases"/>
    <property type="match status" value="1"/>
</dbReference>
<dbReference type="GO" id="GO:0005524">
    <property type="term" value="F:ATP binding"/>
    <property type="evidence" value="ECO:0007669"/>
    <property type="project" value="UniProtKB-KW"/>
</dbReference>
<dbReference type="InterPro" id="IPR045076">
    <property type="entry name" value="MutS"/>
</dbReference>
<feature type="domain" description="DNA mismatch repair proteins mutS family" evidence="5">
    <location>
        <begin position="354"/>
        <end position="525"/>
    </location>
</feature>
<dbReference type="InterPro" id="IPR027417">
    <property type="entry name" value="P-loop_NTPase"/>
</dbReference>
<dbReference type="GO" id="GO:0006298">
    <property type="term" value="P:mismatch repair"/>
    <property type="evidence" value="ECO:0007669"/>
    <property type="project" value="InterPro"/>
</dbReference>
<gene>
    <name evidence="6" type="ORF">CfE428DRAFT_3328</name>
</gene>
<keyword evidence="7" id="KW-1185">Reference proteome</keyword>
<dbReference type="GO" id="GO:0030983">
    <property type="term" value="F:mismatched DNA binding"/>
    <property type="evidence" value="ECO:0007669"/>
    <property type="project" value="InterPro"/>
</dbReference>
<evidence type="ECO:0000313" key="6">
    <source>
        <dbReference type="EMBL" id="EDY19151.1"/>
    </source>
</evidence>
<dbReference type="Proteomes" id="UP000005824">
    <property type="component" value="Unassembled WGS sequence"/>
</dbReference>
<dbReference type="RefSeq" id="WP_006980653.1">
    <property type="nucleotide sequence ID" value="NZ_ABVL01000009.1"/>
</dbReference>
<keyword evidence="3" id="KW-0238">DNA-binding</keyword>
<dbReference type="AlphaFoldDB" id="B4D340"/>
<dbReference type="InterPro" id="IPR000432">
    <property type="entry name" value="DNA_mismatch_repair_MutS_C"/>
</dbReference>